<gene>
    <name evidence="2" type="ORF">BOP93_17425</name>
</gene>
<dbReference type="GO" id="GO:0019290">
    <property type="term" value="P:siderophore biosynthetic process"/>
    <property type="evidence" value="ECO:0007669"/>
    <property type="project" value="TreeGrafter"/>
</dbReference>
<dbReference type="SUPFAM" id="SSF160582">
    <property type="entry name" value="MbtH-like"/>
    <property type="match status" value="1"/>
</dbReference>
<organism evidence="2 3">
    <name type="scientific">Pseudomonas orientalis</name>
    <dbReference type="NCBI Taxonomy" id="76758"/>
    <lineage>
        <taxon>Bacteria</taxon>
        <taxon>Pseudomonadati</taxon>
        <taxon>Pseudomonadota</taxon>
        <taxon>Gammaproteobacteria</taxon>
        <taxon>Pseudomonadales</taxon>
        <taxon>Pseudomonadaceae</taxon>
        <taxon>Pseudomonas</taxon>
    </lineage>
</organism>
<dbReference type="PANTHER" id="PTHR38444:SF1">
    <property type="entry name" value="ENTEROBACTIN BIOSYNTHESIS PROTEIN YBDZ"/>
    <property type="match status" value="1"/>
</dbReference>
<dbReference type="Pfam" id="PF03621">
    <property type="entry name" value="MbtH"/>
    <property type="match status" value="1"/>
</dbReference>
<dbReference type="SMART" id="SM00923">
    <property type="entry name" value="MbtH"/>
    <property type="match status" value="1"/>
</dbReference>
<accession>A0A2L0RZW0</accession>
<feature type="domain" description="MbtH-like" evidence="1">
    <location>
        <begin position="7"/>
        <end position="54"/>
    </location>
</feature>
<protein>
    <submittedName>
        <fullName evidence="2">Antibiotic synthesis protein MbtH</fullName>
    </submittedName>
</protein>
<evidence type="ECO:0000313" key="3">
    <source>
        <dbReference type="Proteomes" id="UP000239888"/>
    </source>
</evidence>
<dbReference type="Proteomes" id="UP000239888">
    <property type="component" value="Chromosome"/>
</dbReference>
<dbReference type="AlphaFoldDB" id="A0A2L0RZW0"/>
<dbReference type="RefSeq" id="WP_104503865.1">
    <property type="nucleotide sequence ID" value="NZ_CP018049.1"/>
</dbReference>
<evidence type="ECO:0000259" key="1">
    <source>
        <dbReference type="SMART" id="SM00923"/>
    </source>
</evidence>
<proteinExistence type="predicted"/>
<dbReference type="Gene3D" id="3.90.820.10">
    <property type="entry name" value="Structural Genomics, Unknown Function 30-nov-00 1gh9 Mol_id"/>
    <property type="match status" value="1"/>
</dbReference>
<reference evidence="2 3" key="1">
    <citation type="journal article" date="2018" name="Front. Microbiol.">
        <title>Pseudomonas orientalis F9: A Potent Antagonist against Phytopathogens with Phytotoxic Effect in the Apple Flower.</title>
        <authorList>
            <person name="Zengerer V."/>
            <person name="Schmid M."/>
            <person name="Bieri M."/>
            <person name="Muller D.C."/>
            <person name="Remus-Emsermann M.N.P."/>
            <person name="Ahrens C.H."/>
            <person name="Pelludat C."/>
        </authorList>
    </citation>
    <scope>NUCLEOTIDE SEQUENCE [LARGE SCALE GENOMIC DNA]</scope>
    <source>
        <strain evidence="2 3">F9</strain>
    </source>
</reference>
<sequence length="61" mass="6660">MPTFLGDDDTVPCVVVVNADKQYSIWPSARDIPSGWAEAGFKGSRADCLKHIAQIWPEPTA</sequence>
<dbReference type="PANTHER" id="PTHR38444">
    <property type="entry name" value="ENTEROBACTIN BIOSYNTHESIS PROTEIN YBDZ"/>
    <property type="match status" value="1"/>
</dbReference>
<dbReference type="GO" id="GO:0005829">
    <property type="term" value="C:cytosol"/>
    <property type="evidence" value="ECO:0007669"/>
    <property type="project" value="TreeGrafter"/>
</dbReference>
<evidence type="ECO:0000313" key="2">
    <source>
        <dbReference type="EMBL" id="AUZ47294.1"/>
    </source>
</evidence>
<dbReference type="InterPro" id="IPR038020">
    <property type="entry name" value="MbtH-like_sf"/>
</dbReference>
<name>A0A2L0RZW0_9PSED</name>
<dbReference type="EMBL" id="CP018049">
    <property type="protein sequence ID" value="AUZ47294.1"/>
    <property type="molecule type" value="Genomic_DNA"/>
</dbReference>
<dbReference type="InterPro" id="IPR037407">
    <property type="entry name" value="MLP_fam"/>
</dbReference>
<dbReference type="KEGG" id="poi:BOP93_17425"/>
<dbReference type="InterPro" id="IPR005153">
    <property type="entry name" value="MbtH-like_dom"/>
</dbReference>